<feature type="region of interest" description="Disordered" evidence="5">
    <location>
        <begin position="297"/>
        <end position="321"/>
    </location>
</feature>
<dbReference type="STRING" id="7574.A0A1S3KF79"/>
<evidence type="ECO:0000313" key="9">
    <source>
        <dbReference type="RefSeq" id="XP_013420896.1"/>
    </source>
</evidence>
<dbReference type="RefSeq" id="XP_013420896.1">
    <property type="nucleotide sequence ID" value="XM_013565442.1"/>
</dbReference>
<comment type="subcellular location">
    <subcellularLocation>
        <location evidence="1">Nucleus</location>
    </subcellularLocation>
</comment>
<feature type="compositionally biased region" description="Polar residues" evidence="5">
    <location>
        <begin position="739"/>
        <end position="755"/>
    </location>
</feature>
<dbReference type="SMART" id="SM00398">
    <property type="entry name" value="HMG"/>
    <property type="match status" value="5"/>
</dbReference>
<proteinExistence type="predicted"/>
<feature type="compositionally biased region" description="Low complexity" evidence="5">
    <location>
        <begin position="698"/>
        <end position="720"/>
    </location>
</feature>
<feature type="domain" description="HMG box" evidence="7">
    <location>
        <begin position="604"/>
        <end position="669"/>
    </location>
</feature>
<feature type="compositionally biased region" description="Basic residues" evidence="5">
    <location>
        <begin position="18"/>
        <end position="27"/>
    </location>
</feature>
<feature type="compositionally biased region" description="Basic residues" evidence="5">
    <location>
        <begin position="687"/>
        <end position="697"/>
    </location>
</feature>
<dbReference type="PROSITE" id="PS50118">
    <property type="entry name" value="HMG_BOX_2"/>
    <property type="match status" value="5"/>
</dbReference>
<reference evidence="9" key="1">
    <citation type="submission" date="2025-08" db="UniProtKB">
        <authorList>
            <consortium name="RefSeq"/>
        </authorList>
    </citation>
    <scope>IDENTIFICATION</scope>
    <source>
        <tissue evidence="9">Gonads</tissue>
    </source>
</reference>
<feature type="DNA-binding region" description="HMG box" evidence="4">
    <location>
        <begin position="520"/>
        <end position="588"/>
    </location>
</feature>
<feature type="region of interest" description="Disordered" evidence="5">
    <location>
        <begin position="568"/>
        <end position="588"/>
    </location>
</feature>
<feature type="region of interest" description="Disordered" evidence="5">
    <location>
        <begin position="403"/>
        <end position="425"/>
    </location>
</feature>
<feature type="compositionally biased region" description="Low complexity" evidence="5">
    <location>
        <begin position="761"/>
        <end position="789"/>
    </location>
</feature>
<feature type="DNA-binding region" description="HMG box" evidence="4">
    <location>
        <begin position="317"/>
        <end position="385"/>
    </location>
</feature>
<feature type="domain" description="HMG box" evidence="7">
    <location>
        <begin position="317"/>
        <end position="385"/>
    </location>
</feature>
<feature type="region of interest" description="Disordered" evidence="5">
    <location>
        <begin position="485"/>
        <end position="524"/>
    </location>
</feature>
<name>A0A1S3KF79_LINAN</name>
<evidence type="ECO:0000256" key="1">
    <source>
        <dbReference type="ARBA" id="ARBA00004123"/>
    </source>
</evidence>
<dbReference type="Gene3D" id="1.10.30.10">
    <property type="entry name" value="High mobility group box domain"/>
    <property type="match status" value="5"/>
</dbReference>
<dbReference type="InterPro" id="IPR051762">
    <property type="entry name" value="UBF1"/>
</dbReference>
<feature type="compositionally biased region" description="Basic and acidic residues" evidence="5">
    <location>
        <begin position="665"/>
        <end position="685"/>
    </location>
</feature>
<feature type="compositionally biased region" description="Low complexity" evidence="5">
    <location>
        <begin position="49"/>
        <end position="60"/>
    </location>
</feature>
<feature type="compositionally biased region" description="Polar residues" evidence="5">
    <location>
        <begin position="29"/>
        <end position="48"/>
    </location>
</feature>
<evidence type="ECO:0000256" key="4">
    <source>
        <dbReference type="PROSITE-ProRule" id="PRU00267"/>
    </source>
</evidence>
<dbReference type="InterPro" id="IPR009071">
    <property type="entry name" value="HMG_box_dom"/>
</dbReference>
<gene>
    <name evidence="9" type="primary">LOC106181144</name>
</gene>
<feature type="DNA-binding region" description="HMG box" evidence="4">
    <location>
        <begin position="604"/>
        <end position="669"/>
    </location>
</feature>
<dbReference type="CDD" id="cd21998">
    <property type="entry name" value="HMG-box_UBF1_rpt1-like"/>
    <property type="match status" value="1"/>
</dbReference>
<feature type="compositionally biased region" description="Basic and acidic residues" evidence="5">
    <location>
        <begin position="485"/>
        <end position="500"/>
    </location>
</feature>
<keyword evidence="8" id="KW-1185">Reference proteome</keyword>
<evidence type="ECO:0000313" key="8">
    <source>
        <dbReference type="Proteomes" id="UP000085678"/>
    </source>
</evidence>
<feature type="domain" description="HMG box" evidence="7">
    <location>
        <begin position="520"/>
        <end position="588"/>
    </location>
</feature>
<feature type="compositionally biased region" description="Polar residues" evidence="5">
    <location>
        <begin position="508"/>
        <end position="520"/>
    </location>
</feature>
<feature type="region of interest" description="Disordered" evidence="5">
    <location>
        <begin position="593"/>
        <end position="612"/>
    </location>
</feature>
<dbReference type="Proteomes" id="UP000085678">
    <property type="component" value="Unplaced"/>
</dbReference>
<protein>
    <submittedName>
        <fullName evidence="9">Nucleolar transcription factor 1-A isoform X1</fullName>
    </submittedName>
</protein>
<dbReference type="PANTHER" id="PTHR46318:SF3">
    <property type="entry name" value="UPSTREAM BINDING TRANSCRIPTION FACTOR"/>
    <property type="match status" value="1"/>
</dbReference>
<dbReference type="InParanoid" id="A0A1S3KF79"/>
<dbReference type="AlphaFoldDB" id="A0A1S3KF79"/>
<evidence type="ECO:0000256" key="5">
    <source>
        <dbReference type="SAM" id="MobiDB-lite"/>
    </source>
</evidence>
<dbReference type="InterPro" id="IPR001005">
    <property type="entry name" value="SANT/Myb"/>
</dbReference>
<feature type="region of interest" description="Disordered" evidence="5">
    <location>
        <begin position="1"/>
        <end position="124"/>
    </location>
</feature>
<keyword evidence="2 4" id="KW-0238">DNA-binding</keyword>
<dbReference type="PROSITE" id="PS50090">
    <property type="entry name" value="MYB_LIKE"/>
    <property type="match status" value="1"/>
</dbReference>
<dbReference type="PANTHER" id="PTHR46318">
    <property type="entry name" value="UPSTREAM BINDING TRANSCRIPTION FACTOR"/>
    <property type="match status" value="1"/>
</dbReference>
<feature type="domain" description="HMG box" evidence="7">
    <location>
        <begin position="220"/>
        <end position="288"/>
    </location>
</feature>
<dbReference type="GO" id="GO:0003677">
    <property type="term" value="F:DNA binding"/>
    <property type="evidence" value="ECO:0007669"/>
    <property type="project" value="UniProtKB-UniRule"/>
</dbReference>
<keyword evidence="3 4" id="KW-0539">Nucleus</keyword>
<evidence type="ECO:0000256" key="3">
    <source>
        <dbReference type="ARBA" id="ARBA00023242"/>
    </source>
</evidence>
<feature type="compositionally biased region" description="Basic and acidic residues" evidence="5">
    <location>
        <begin position="403"/>
        <end position="417"/>
    </location>
</feature>
<dbReference type="Pfam" id="PF00505">
    <property type="entry name" value="HMG_box"/>
    <property type="match status" value="5"/>
</dbReference>
<feature type="DNA-binding region" description="HMG box" evidence="4">
    <location>
        <begin position="416"/>
        <end position="482"/>
    </location>
</feature>
<feature type="compositionally biased region" description="Low complexity" evidence="5">
    <location>
        <begin position="73"/>
        <end position="84"/>
    </location>
</feature>
<organism evidence="8 9">
    <name type="scientific">Lingula anatina</name>
    <name type="common">Brachiopod</name>
    <name type="synonym">Lingula unguis</name>
    <dbReference type="NCBI Taxonomy" id="7574"/>
    <lineage>
        <taxon>Eukaryota</taxon>
        <taxon>Metazoa</taxon>
        <taxon>Spiralia</taxon>
        <taxon>Lophotrochozoa</taxon>
        <taxon>Brachiopoda</taxon>
        <taxon>Linguliformea</taxon>
        <taxon>Lingulata</taxon>
        <taxon>Lingulida</taxon>
        <taxon>Linguloidea</taxon>
        <taxon>Lingulidae</taxon>
        <taxon>Lingula</taxon>
    </lineage>
</organism>
<dbReference type="GO" id="GO:0005634">
    <property type="term" value="C:nucleus"/>
    <property type="evidence" value="ECO:0007669"/>
    <property type="project" value="UniProtKB-SubCell"/>
</dbReference>
<dbReference type="OrthoDB" id="6287130at2759"/>
<evidence type="ECO:0000256" key="2">
    <source>
        <dbReference type="ARBA" id="ARBA00023125"/>
    </source>
</evidence>
<sequence length="789" mass="90341">MATSFLAASHDALTPGSAKRKRSKPAKKQVTQTGPLFSPSVDSGVTLVSAQSDSSLGSSDATKKHKKQKDLDSSGLESPLSSPEVSRKSKKTKLASPIRGELSTDSTEPDLETKPVIGGQGESTEPQWTEEQMNMLISNIERTLPKKDNSKYSTQLAKVSWDDMVIEGKTADQCKAKWTEIMTKIRKFRTLTDLVGDAKEWVKHPWTNNNTIKKRHPDMPKKPLGPFFRFMMAKRNKYTKQNPGMSITEVAKLIGEKYKELNPKKKEQYHKIWLKEQEEYKEALEKFKRDHPELYVQEEEEKPKTPAAQKIPKDRKPRPPQNAMFQFVHHKMDKHMAKHPDDDKKEVAELYRKKYKEMKDSKKMVWIMKALEDKARFDEENAEYCNRHPEFQPKEIKFFITKDEQRVKDRQDGKPEKPPPNGYSLYTAETLNMLSDSDIPNILKMAEVARMWKNLSEAERQGYGKKAQEGMQEYRLKYEAYKEGLPEEERLKLEEEERQGGKKKKKSTSQAHSPMPQSRPQKPISAMFIFMKEKKDHYKKKNPEMSEKELNQHMIKMYNELSDHKKEKYKQMEAAHKAEAQTKVTDFIKKNDASIPKTFPGEPKRPPGSGYQLFSTDLLLNELSHIPSKDRMQEISKRWRQLDEAKKEEYKKKRNQLVKRYEKEVEKFKNKLSPEDRQKYEDYLNAKKGKTPVKKKQAPAAAAPSTPEESGSESESSSSESESESDSDDDDEEEETAAAVQTNGPSAPTANTKQVSKAAMSSSSSSDSSSENTSDESSSSGSDSSTDDD</sequence>
<dbReference type="KEGG" id="lak:106181144"/>
<dbReference type="SUPFAM" id="SSF47095">
    <property type="entry name" value="HMG-box"/>
    <property type="match status" value="5"/>
</dbReference>
<feature type="DNA-binding region" description="HMG box" evidence="4">
    <location>
        <begin position="220"/>
        <end position="288"/>
    </location>
</feature>
<evidence type="ECO:0000259" key="6">
    <source>
        <dbReference type="PROSITE" id="PS50090"/>
    </source>
</evidence>
<feature type="region of interest" description="Disordered" evidence="5">
    <location>
        <begin position="665"/>
        <end position="789"/>
    </location>
</feature>
<feature type="domain" description="Myb-like" evidence="6">
    <location>
        <begin position="120"/>
        <end position="182"/>
    </location>
</feature>
<evidence type="ECO:0000259" key="7">
    <source>
        <dbReference type="PROSITE" id="PS50118"/>
    </source>
</evidence>
<dbReference type="InterPro" id="IPR036910">
    <property type="entry name" value="HMG_box_dom_sf"/>
</dbReference>
<accession>A0A1S3KF79</accession>
<dbReference type="GeneID" id="106181144"/>
<feature type="compositionally biased region" description="Acidic residues" evidence="5">
    <location>
        <begin position="721"/>
        <end position="736"/>
    </location>
</feature>
<feature type="domain" description="HMG box" evidence="7">
    <location>
        <begin position="416"/>
        <end position="482"/>
    </location>
</feature>